<name>A0A2N0ZBV6_9BACI</name>
<comment type="caution">
    <text evidence="2">The sequence shown here is derived from an EMBL/GenBank/DDBJ whole genome shotgun (WGS) entry which is preliminary data.</text>
</comment>
<evidence type="ECO:0000313" key="2">
    <source>
        <dbReference type="EMBL" id="PKG26997.1"/>
    </source>
</evidence>
<feature type="region of interest" description="Disordered" evidence="1">
    <location>
        <begin position="1"/>
        <end position="77"/>
    </location>
</feature>
<protein>
    <submittedName>
        <fullName evidence="2">Uncharacterized protein</fullName>
    </submittedName>
</protein>
<sequence>MMRKDKKNMDHPEQYKTKEESLFDTFPEEKNVDPLPMEDLKLEKREERNKKEQKNHSSTQEKYKVDFETSKKKRMFK</sequence>
<feature type="compositionally biased region" description="Basic and acidic residues" evidence="1">
    <location>
        <begin position="7"/>
        <end position="70"/>
    </location>
</feature>
<keyword evidence="3" id="KW-1185">Reference proteome</keyword>
<reference evidence="2 3" key="1">
    <citation type="journal article" date="2010" name="Int. J. Syst. Evol. Microbiol.">
        <title>Bacillus horneckiae sp. nov., isolated from a spacecraft-assembly clean room.</title>
        <authorList>
            <person name="Vaishampayan P."/>
            <person name="Probst A."/>
            <person name="Krishnamurthi S."/>
            <person name="Ghosh S."/>
            <person name="Osman S."/>
            <person name="McDowall A."/>
            <person name="Ruckmani A."/>
            <person name="Mayilraj S."/>
            <person name="Venkateswaran K."/>
        </authorList>
    </citation>
    <scope>NUCLEOTIDE SEQUENCE [LARGE SCALE GENOMIC DNA]</scope>
    <source>
        <strain evidence="3">1PO1SC</strain>
    </source>
</reference>
<evidence type="ECO:0000313" key="3">
    <source>
        <dbReference type="Proteomes" id="UP000233343"/>
    </source>
</evidence>
<proteinExistence type="predicted"/>
<gene>
    <name evidence="2" type="ORF">CWS20_21375</name>
</gene>
<dbReference type="AlphaFoldDB" id="A0A2N0ZBV6"/>
<evidence type="ECO:0000256" key="1">
    <source>
        <dbReference type="SAM" id="MobiDB-lite"/>
    </source>
</evidence>
<dbReference type="EMBL" id="PISD01000053">
    <property type="protein sequence ID" value="PKG26997.1"/>
    <property type="molecule type" value="Genomic_DNA"/>
</dbReference>
<dbReference type="Proteomes" id="UP000233343">
    <property type="component" value="Unassembled WGS sequence"/>
</dbReference>
<organism evidence="2 3">
    <name type="scientific">Cytobacillus horneckiae</name>
    <dbReference type="NCBI Taxonomy" id="549687"/>
    <lineage>
        <taxon>Bacteria</taxon>
        <taxon>Bacillati</taxon>
        <taxon>Bacillota</taxon>
        <taxon>Bacilli</taxon>
        <taxon>Bacillales</taxon>
        <taxon>Bacillaceae</taxon>
        <taxon>Cytobacillus</taxon>
    </lineage>
</organism>
<accession>A0A2N0ZBV6</accession>
<dbReference type="RefSeq" id="WP_066196589.1">
    <property type="nucleotide sequence ID" value="NZ_JARMMB010000042.1"/>
</dbReference>